<organism evidence="2 3">
    <name type="scientific">Lacibacter sediminis</name>
    <dbReference type="NCBI Taxonomy" id="2760713"/>
    <lineage>
        <taxon>Bacteria</taxon>
        <taxon>Pseudomonadati</taxon>
        <taxon>Bacteroidota</taxon>
        <taxon>Chitinophagia</taxon>
        <taxon>Chitinophagales</taxon>
        <taxon>Chitinophagaceae</taxon>
        <taxon>Lacibacter</taxon>
    </lineage>
</organism>
<dbReference type="EMBL" id="CP060007">
    <property type="protein sequence ID" value="QNA46617.1"/>
    <property type="molecule type" value="Genomic_DNA"/>
</dbReference>
<accession>A0A7G5XMB4</accession>
<sequence length="364" mass="41057">MKRIFFICLVLTFCAASQAQIIVKEQTQKITTPVTTTNTVIKNPAPQIQLTQGRDMGIRIDRVEDISTFDENIYTIYYTFLNSGTENLNIAFQKFKIEAIFYRPDDSYVGSGGITNTSALGKTWLNSAETVQGTLVVRRSDLVRNAAYKLRLSVDADNRLYQDVNKSNDASTTNVTARAIRNSDYFLTSAKVIIQTGNDNKEAQNSKVNIYAGPANFNDHFYFKYEINEELKVNSTTELNLKPAVSTPDMYSDFNRLSFYKQQGVALAITYDNNAWATDAWKINNVTVMLEFKDKNGNPYPLPVYSNVTISFSNASGLLGYRAGDDITKNENQLRLLTLGTDNNFNPKAPAFRKKQIRYLDVAR</sequence>
<protein>
    <recommendedName>
        <fullName evidence="4">DUF5103 domain-containing protein</fullName>
    </recommendedName>
</protein>
<evidence type="ECO:0000313" key="2">
    <source>
        <dbReference type="EMBL" id="QNA46617.1"/>
    </source>
</evidence>
<gene>
    <name evidence="2" type="ORF">H4075_10735</name>
</gene>
<evidence type="ECO:0000256" key="1">
    <source>
        <dbReference type="SAM" id="SignalP"/>
    </source>
</evidence>
<evidence type="ECO:0008006" key="4">
    <source>
        <dbReference type="Google" id="ProtNLM"/>
    </source>
</evidence>
<feature type="chain" id="PRO_5028935903" description="DUF5103 domain-containing protein" evidence="1">
    <location>
        <begin position="20"/>
        <end position="364"/>
    </location>
</feature>
<keyword evidence="3" id="KW-1185">Reference proteome</keyword>
<feature type="signal peptide" evidence="1">
    <location>
        <begin position="1"/>
        <end position="19"/>
    </location>
</feature>
<dbReference type="KEGG" id="lacs:H4075_10735"/>
<proteinExistence type="predicted"/>
<reference evidence="3" key="1">
    <citation type="submission" date="2020-08" db="EMBL/GenBank/DDBJ databases">
        <title>Lacibacter sp. S13-6-6 genome sequencing.</title>
        <authorList>
            <person name="Jin L."/>
        </authorList>
    </citation>
    <scope>NUCLEOTIDE SEQUENCE [LARGE SCALE GENOMIC DNA]</scope>
    <source>
        <strain evidence="3">S13-6-6</strain>
    </source>
</reference>
<keyword evidence="1" id="KW-0732">Signal</keyword>
<dbReference type="RefSeq" id="WP_182806509.1">
    <property type="nucleotide sequence ID" value="NZ_CP060007.1"/>
</dbReference>
<dbReference type="Proteomes" id="UP000515344">
    <property type="component" value="Chromosome"/>
</dbReference>
<dbReference type="AlphaFoldDB" id="A0A7G5XMB4"/>
<evidence type="ECO:0000313" key="3">
    <source>
        <dbReference type="Proteomes" id="UP000515344"/>
    </source>
</evidence>
<name>A0A7G5XMB4_9BACT</name>